<comment type="caution">
    <text evidence="8">The sequence shown here is derived from an EMBL/GenBank/DDBJ whole genome shotgun (WGS) entry which is preliminary data.</text>
</comment>
<dbReference type="Proteomes" id="UP001187192">
    <property type="component" value="Unassembled WGS sequence"/>
</dbReference>
<evidence type="ECO:0000313" key="8">
    <source>
        <dbReference type="EMBL" id="GMN27372.1"/>
    </source>
</evidence>
<gene>
    <name evidence="8" type="ORF">TIFTF001_001622</name>
</gene>
<dbReference type="InterPro" id="IPR033370">
    <property type="entry name" value="COG1"/>
</dbReference>
<keyword evidence="9" id="KW-1185">Reference proteome</keyword>
<evidence type="ECO:0000256" key="7">
    <source>
        <dbReference type="ARBA" id="ARBA00023136"/>
    </source>
</evidence>
<name>A0AA88CS44_FICCA</name>
<comment type="subcellular location">
    <subcellularLocation>
        <location evidence="1">Golgi apparatus membrane</location>
        <topology evidence="1">Peripheral membrane protein</topology>
    </subcellularLocation>
</comment>
<sequence>MQVSEKGVLQVLLDLRFVADVLSGGDSDLIEESLKVPRAKVPFSRKQDSKQTKSVVRERINGLITRLLQRLDPIDRYEPYLRENKRQSYQRHAVLFGLFVQLNRMYTDTVQKLPTNSESNILRCSFVPRFKYLPISAPALSSRVTTKASLSTSAEDISSRNSWKVYTNGED</sequence>
<evidence type="ECO:0000256" key="5">
    <source>
        <dbReference type="ARBA" id="ARBA00022927"/>
    </source>
</evidence>
<dbReference type="PANTHER" id="PTHR31658">
    <property type="entry name" value="CONSERVED OLIGOMERIC GOLGI COMPLEX SUBUNIT 1"/>
    <property type="match status" value="1"/>
</dbReference>
<evidence type="ECO:0000313" key="9">
    <source>
        <dbReference type="Proteomes" id="UP001187192"/>
    </source>
</evidence>
<keyword evidence="5" id="KW-0653">Protein transport</keyword>
<dbReference type="GO" id="GO:0006891">
    <property type="term" value="P:intra-Golgi vesicle-mediated transport"/>
    <property type="evidence" value="ECO:0007669"/>
    <property type="project" value="InterPro"/>
</dbReference>
<protein>
    <recommendedName>
        <fullName evidence="3">Conserved oligomeric Golgi complex subunit 1</fullName>
    </recommendedName>
</protein>
<dbReference type="GO" id="GO:0017119">
    <property type="term" value="C:Golgi transport complex"/>
    <property type="evidence" value="ECO:0007669"/>
    <property type="project" value="InterPro"/>
</dbReference>
<dbReference type="GO" id="GO:0000139">
    <property type="term" value="C:Golgi membrane"/>
    <property type="evidence" value="ECO:0007669"/>
    <property type="project" value="UniProtKB-SubCell"/>
</dbReference>
<dbReference type="EMBL" id="BTGU01000002">
    <property type="protein sequence ID" value="GMN27372.1"/>
    <property type="molecule type" value="Genomic_DNA"/>
</dbReference>
<evidence type="ECO:0000256" key="3">
    <source>
        <dbReference type="ARBA" id="ARBA00020978"/>
    </source>
</evidence>
<keyword evidence="7" id="KW-0472">Membrane</keyword>
<dbReference type="AlphaFoldDB" id="A0AA88CS44"/>
<evidence type="ECO:0000256" key="1">
    <source>
        <dbReference type="ARBA" id="ARBA00004395"/>
    </source>
</evidence>
<organism evidence="8 9">
    <name type="scientific">Ficus carica</name>
    <name type="common">Common fig</name>
    <dbReference type="NCBI Taxonomy" id="3494"/>
    <lineage>
        <taxon>Eukaryota</taxon>
        <taxon>Viridiplantae</taxon>
        <taxon>Streptophyta</taxon>
        <taxon>Embryophyta</taxon>
        <taxon>Tracheophyta</taxon>
        <taxon>Spermatophyta</taxon>
        <taxon>Magnoliopsida</taxon>
        <taxon>eudicotyledons</taxon>
        <taxon>Gunneridae</taxon>
        <taxon>Pentapetalae</taxon>
        <taxon>rosids</taxon>
        <taxon>fabids</taxon>
        <taxon>Rosales</taxon>
        <taxon>Moraceae</taxon>
        <taxon>Ficeae</taxon>
        <taxon>Ficus</taxon>
    </lineage>
</organism>
<accession>A0AA88CS44</accession>
<proteinExistence type="inferred from homology"/>
<dbReference type="PANTHER" id="PTHR31658:SF0">
    <property type="entry name" value="CONSERVED OLIGOMERIC GOLGI COMPLEX SUBUNIT 1"/>
    <property type="match status" value="1"/>
</dbReference>
<evidence type="ECO:0000256" key="4">
    <source>
        <dbReference type="ARBA" id="ARBA00022448"/>
    </source>
</evidence>
<reference evidence="8" key="1">
    <citation type="submission" date="2023-07" db="EMBL/GenBank/DDBJ databases">
        <title>draft genome sequence of fig (Ficus carica).</title>
        <authorList>
            <person name="Takahashi T."/>
            <person name="Nishimura K."/>
        </authorList>
    </citation>
    <scope>NUCLEOTIDE SEQUENCE</scope>
</reference>
<keyword evidence="4" id="KW-0813">Transport</keyword>
<comment type="similarity">
    <text evidence="2">Belongs to the COG1 family.</text>
</comment>
<dbReference type="GO" id="GO:0015031">
    <property type="term" value="P:protein transport"/>
    <property type="evidence" value="ECO:0007669"/>
    <property type="project" value="UniProtKB-KW"/>
</dbReference>
<keyword evidence="6" id="KW-0333">Golgi apparatus</keyword>
<evidence type="ECO:0000256" key="2">
    <source>
        <dbReference type="ARBA" id="ARBA00006653"/>
    </source>
</evidence>
<evidence type="ECO:0000256" key="6">
    <source>
        <dbReference type="ARBA" id="ARBA00023034"/>
    </source>
</evidence>